<organism evidence="6 7">
    <name type="scientific">Lactobacillus corticis</name>
    <dbReference type="NCBI Taxonomy" id="2201249"/>
    <lineage>
        <taxon>Bacteria</taxon>
        <taxon>Bacillati</taxon>
        <taxon>Bacillota</taxon>
        <taxon>Bacilli</taxon>
        <taxon>Lactobacillales</taxon>
        <taxon>Lactobacillaceae</taxon>
        <taxon>Lactobacillus</taxon>
    </lineage>
</organism>
<dbReference type="GO" id="GO:0003677">
    <property type="term" value="F:DNA binding"/>
    <property type="evidence" value="ECO:0007669"/>
    <property type="project" value="UniProtKB-UniRule"/>
</dbReference>
<keyword evidence="3" id="KW-0804">Transcription</keyword>
<dbReference type="InterPro" id="IPR012770">
    <property type="entry name" value="TreR"/>
</dbReference>
<dbReference type="CDD" id="cd07377">
    <property type="entry name" value="WHTH_GntR"/>
    <property type="match status" value="1"/>
</dbReference>
<evidence type="ECO:0000256" key="2">
    <source>
        <dbReference type="ARBA" id="ARBA00023125"/>
    </source>
</evidence>
<dbReference type="Pfam" id="PF07702">
    <property type="entry name" value="UTRA"/>
    <property type="match status" value="1"/>
</dbReference>
<gene>
    <name evidence="6" type="primary">gntR_3</name>
    <name evidence="6" type="ORF">LCB40_14620</name>
</gene>
<evidence type="ECO:0000259" key="5">
    <source>
        <dbReference type="PROSITE" id="PS50949"/>
    </source>
</evidence>
<dbReference type="PROSITE" id="PS50949">
    <property type="entry name" value="HTH_GNTR"/>
    <property type="match status" value="1"/>
</dbReference>
<dbReference type="PANTHER" id="PTHR44846">
    <property type="entry name" value="MANNOSYL-D-GLYCERATE TRANSPORT/METABOLISM SYSTEM REPRESSOR MNGR-RELATED"/>
    <property type="match status" value="1"/>
</dbReference>
<dbReference type="InterPro" id="IPR011663">
    <property type="entry name" value="UTRA"/>
</dbReference>
<dbReference type="PRINTS" id="PR00035">
    <property type="entry name" value="HTHGNTR"/>
</dbReference>
<evidence type="ECO:0000256" key="3">
    <source>
        <dbReference type="ARBA" id="ARBA00023163"/>
    </source>
</evidence>
<keyword evidence="2" id="KW-0238">DNA-binding</keyword>
<dbReference type="Gene3D" id="1.10.10.10">
    <property type="entry name" value="Winged helix-like DNA-binding domain superfamily/Winged helix DNA-binding domain"/>
    <property type="match status" value="1"/>
</dbReference>
<dbReference type="GO" id="GO:0003700">
    <property type="term" value="F:DNA-binding transcription factor activity"/>
    <property type="evidence" value="ECO:0007669"/>
    <property type="project" value="UniProtKB-UniRule"/>
</dbReference>
<evidence type="ECO:0000256" key="4">
    <source>
        <dbReference type="NCBIfam" id="TIGR02404"/>
    </source>
</evidence>
<sequence length="233" mass="26480">MESKQRLIAKDLLAKIKSGQYRPGDLLPGEVQLTELYGTSRETVRKALRHLVDLGLIQKVRGRGSVVLNLDRYKFPISGLTSFKELNASQGLNAETKVLVLEERPSPEYFMTAELTSEPATFIRRLRIINGEPDVVDEDFILKSVVPEIPLGEAANSLYRYFEDDLGLDISYATKLVTFEKAPQHVAKLLQVASVAVVRSMVYLQDTRLFQLTTSYHRPDKFEFSDFARRQKL</sequence>
<evidence type="ECO:0000313" key="6">
    <source>
        <dbReference type="EMBL" id="GFZ27582.1"/>
    </source>
</evidence>
<dbReference type="SMART" id="SM00345">
    <property type="entry name" value="HTH_GNTR"/>
    <property type="match status" value="1"/>
</dbReference>
<dbReference type="SMART" id="SM00866">
    <property type="entry name" value="UTRA"/>
    <property type="match status" value="1"/>
</dbReference>
<comment type="caution">
    <text evidence="6">The sequence shown here is derived from an EMBL/GenBank/DDBJ whole genome shotgun (WGS) entry which is preliminary data.</text>
</comment>
<dbReference type="EMBL" id="BMAY01000013">
    <property type="protein sequence ID" value="GFZ27582.1"/>
    <property type="molecule type" value="Genomic_DNA"/>
</dbReference>
<dbReference type="GO" id="GO:0045892">
    <property type="term" value="P:negative regulation of DNA-templated transcription"/>
    <property type="evidence" value="ECO:0007669"/>
    <property type="project" value="TreeGrafter"/>
</dbReference>
<evidence type="ECO:0000256" key="1">
    <source>
        <dbReference type="ARBA" id="ARBA00023015"/>
    </source>
</evidence>
<dbReference type="AlphaFoldDB" id="A0A916QKF1"/>
<dbReference type="InterPro" id="IPR000524">
    <property type="entry name" value="Tscrpt_reg_HTH_GntR"/>
</dbReference>
<dbReference type="NCBIfam" id="TIGR02404">
    <property type="entry name" value="trehalos_R_Bsub"/>
    <property type="match status" value="1"/>
</dbReference>
<reference evidence="6" key="1">
    <citation type="submission" date="2020-08" db="EMBL/GenBank/DDBJ databases">
        <title>Taxonomic study for Lactobacillus species isolated from hardwood bark.</title>
        <authorList>
            <person name="Tohno M."/>
            <person name="Tanizawa Y."/>
        </authorList>
    </citation>
    <scope>NUCLEOTIDE SEQUENCE</scope>
    <source>
        <strain evidence="6">B40</strain>
    </source>
</reference>
<keyword evidence="7" id="KW-1185">Reference proteome</keyword>
<dbReference type="InterPro" id="IPR036390">
    <property type="entry name" value="WH_DNA-bd_sf"/>
</dbReference>
<dbReference type="InterPro" id="IPR036388">
    <property type="entry name" value="WH-like_DNA-bd_sf"/>
</dbReference>
<evidence type="ECO:0000313" key="7">
    <source>
        <dbReference type="Proteomes" id="UP000677218"/>
    </source>
</evidence>
<dbReference type="SUPFAM" id="SSF64288">
    <property type="entry name" value="Chorismate lyase-like"/>
    <property type="match status" value="1"/>
</dbReference>
<dbReference type="InterPro" id="IPR028978">
    <property type="entry name" value="Chorismate_lyase_/UTRA_dom_sf"/>
</dbReference>
<dbReference type="Proteomes" id="UP000677218">
    <property type="component" value="Unassembled WGS sequence"/>
</dbReference>
<dbReference type="Gene3D" id="3.40.1410.10">
    <property type="entry name" value="Chorismate lyase-like"/>
    <property type="match status" value="1"/>
</dbReference>
<dbReference type="InterPro" id="IPR050679">
    <property type="entry name" value="Bact_HTH_transcr_reg"/>
</dbReference>
<dbReference type="PANTHER" id="PTHR44846:SF12">
    <property type="entry name" value="HTH-TYPE TRANSCRIPTIONAL REGULATOR TRER"/>
    <property type="match status" value="1"/>
</dbReference>
<proteinExistence type="predicted"/>
<dbReference type="RefSeq" id="WP_212781265.1">
    <property type="nucleotide sequence ID" value="NZ_BMAY01000013.1"/>
</dbReference>
<accession>A0A916QKF1</accession>
<dbReference type="Pfam" id="PF00392">
    <property type="entry name" value="GntR"/>
    <property type="match status" value="1"/>
</dbReference>
<name>A0A916QKF1_9LACO</name>
<dbReference type="SUPFAM" id="SSF46785">
    <property type="entry name" value="Winged helix' DNA-binding domain"/>
    <property type="match status" value="1"/>
</dbReference>
<feature type="domain" description="HTH gntR-type" evidence="5">
    <location>
        <begin position="2"/>
        <end position="70"/>
    </location>
</feature>
<keyword evidence="1" id="KW-0805">Transcription regulation</keyword>
<protein>
    <recommendedName>
        <fullName evidence="4">Trehalose operon repressor</fullName>
    </recommendedName>
</protein>